<dbReference type="RefSeq" id="WP_289402125.1">
    <property type="nucleotide sequence ID" value="NZ_JAQIBC010000005.1"/>
</dbReference>
<dbReference type="PANTHER" id="PTHR30006">
    <property type="entry name" value="THIAMINE-BINDING PERIPLASMIC PROTEIN-RELATED"/>
    <property type="match status" value="1"/>
</dbReference>
<name>A0ABT7QSZ5_9BACT</name>
<gene>
    <name evidence="7" type="primary">thiB</name>
    <name evidence="7" type="ORF">PF327_08365</name>
</gene>
<comment type="subcellular location">
    <subcellularLocation>
        <location evidence="1">Periplasm</location>
    </subcellularLocation>
</comment>
<feature type="signal peptide" evidence="6">
    <location>
        <begin position="1"/>
        <end position="21"/>
    </location>
</feature>
<evidence type="ECO:0000256" key="6">
    <source>
        <dbReference type="SAM" id="SignalP"/>
    </source>
</evidence>
<evidence type="ECO:0000256" key="3">
    <source>
        <dbReference type="ARBA" id="ARBA00022448"/>
    </source>
</evidence>
<dbReference type="CDD" id="cd13545">
    <property type="entry name" value="PBP2_TbpA"/>
    <property type="match status" value="1"/>
</dbReference>
<dbReference type="Pfam" id="PF01547">
    <property type="entry name" value="SBP_bac_1"/>
    <property type="match status" value="1"/>
</dbReference>
<proteinExistence type="predicted"/>
<evidence type="ECO:0000256" key="1">
    <source>
        <dbReference type="ARBA" id="ARBA00004418"/>
    </source>
</evidence>
<dbReference type="PANTHER" id="PTHR30006:SF3">
    <property type="entry name" value="THIAMINE-BINDING PERIPLASMIC PROTEIN"/>
    <property type="match status" value="1"/>
</dbReference>
<dbReference type="EMBL" id="JAQIBC010000005">
    <property type="protein sequence ID" value="MDM5264205.1"/>
    <property type="molecule type" value="Genomic_DNA"/>
</dbReference>
<dbReference type="SUPFAM" id="SSF53850">
    <property type="entry name" value="Periplasmic binding protein-like II"/>
    <property type="match status" value="1"/>
</dbReference>
<evidence type="ECO:0000256" key="5">
    <source>
        <dbReference type="ARBA" id="ARBA00022764"/>
    </source>
</evidence>
<dbReference type="InterPro" id="IPR005967">
    <property type="entry name" value="ThiB"/>
</dbReference>
<evidence type="ECO:0000313" key="8">
    <source>
        <dbReference type="Proteomes" id="UP001169066"/>
    </source>
</evidence>
<feature type="chain" id="PRO_5047217304" description="Thiamine-binding periplasmic protein" evidence="6">
    <location>
        <begin position="22"/>
        <end position="335"/>
    </location>
</feature>
<comment type="caution">
    <text evidence="7">The sequence shown here is derived from an EMBL/GenBank/DDBJ whole genome shotgun (WGS) entry which is preliminary data.</text>
</comment>
<reference evidence="7" key="1">
    <citation type="submission" date="2023-01" db="EMBL/GenBank/DDBJ databases">
        <title>Sulfurovum sp. XTW-4 genome assembly.</title>
        <authorList>
            <person name="Wang J."/>
        </authorList>
    </citation>
    <scope>NUCLEOTIDE SEQUENCE</scope>
    <source>
        <strain evidence="7">XTW-4</strain>
    </source>
</reference>
<evidence type="ECO:0000256" key="4">
    <source>
        <dbReference type="ARBA" id="ARBA00022729"/>
    </source>
</evidence>
<dbReference type="InterPro" id="IPR005948">
    <property type="entry name" value="ThiB-like"/>
</dbReference>
<sequence>MMFNPIRTLFLILLFSIASFASDTRPTLTIYTYDAFAVSWGPGPKIKEAFEKEYDCNVKFVGLSSSIGALRKIQLEGKNTKADILLGLDTNIAQAANKTGLFAKHDLNTSNLDLPVPYTDEYFVPYDYSYVAFVYNENKVKNPPTSFEALAAMPEDFKIVIQDPRSSTPGLSLLLWVKEIYKEKAGEYWKRLSPHILTITKGWSESYGLFLKGEADMVLSYTTSPAYHIIEENRTNFKSARFNEGHYGQIEVAAMLNSSKHKDLAKKFLQFMHSETFAEIIPTANWAYPVVKTKEGLPKVFETLTQPSKMILLDGKTVEAHRKEIINEWLRALER</sequence>
<dbReference type="NCBIfam" id="TIGR01254">
    <property type="entry name" value="sfuA"/>
    <property type="match status" value="1"/>
</dbReference>
<accession>A0ABT7QSZ5</accession>
<dbReference type="InterPro" id="IPR006059">
    <property type="entry name" value="SBP"/>
</dbReference>
<protein>
    <recommendedName>
        <fullName evidence="2">Thiamine-binding periplasmic protein</fullName>
    </recommendedName>
</protein>
<evidence type="ECO:0000256" key="2">
    <source>
        <dbReference type="ARBA" id="ARBA00019815"/>
    </source>
</evidence>
<dbReference type="Proteomes" id="UP001169066">
    <property type="component" value="Unassembled WGS sequence"/>
</dbReference>
<dbReference type="Gene3D" id="3.40.190.10">
    <property type="entry name" value="Periplasmic binding protein-like II"/>
    <property type="match status" value="2"/>
</dbReference>
<evidence type="ECO:0000313" key="7">
    <source>
        <dbReference type="EMBL" id="MDM5264205.1"/>
    </source>
</evidence>
<keyword evidence="4 6" id="KW-0732">Signal</keyword>
<keyword evidence="5" id="KW-0574">Periplasm</keyword>
<organism evidence="7 8">
    <name type="scientific">Sulfurovum xiamenensis</name>
    <dbReference type="NCBI Taxonomy" id="3019066"/>
    <lineage>
        <taxon>Bacteria</taxon>
        <taxon>Pseudomonadati</taxon>
        <taxon>Campylobacterota</taxon>
        <taxon>Epsilonproteobacteria</taxon>
        <taxon>Campylobacterales</taxon>
        <taxon>Sulfurovaceae</taxon>
        <taxon>Sulfurovum</taxon>
    </lineage>
</organism>
<keyword evidence="3" id="KW-0813">Transport</keyword>
<keyword evidence="8" id="KW-1185">Reference proteome</keyword>
<dbReference type="NCBIfam" id="TIGR01276">
    <property type="entry name" value="thiB"/>
    <property type="match status" value="1"/>
</dbReference>